<evidence type="ECO:0000259" key="7">
    <source>
        <dbReference type="PROSITE" id="PS50110"/>
    </source>
</evidence>
<protein>
    <recommendedName>
        <fullName evidence="2">histidine kinase</fullName>
        <ecNumber evidence="2">2.7.13.3</ecNumber>
    </recommendedName>
</protein>
<dbReference type="SMART" id="SM00448">
    <property type="entry name" value="REC"/>
    <property type="match status" value="1"/>
</dbReference>
<dbReference type="CDD" id="cd17546">
    <property type="entry name" value="REC_hyHK_CKI1_RcsC-like"/>
    <property type="match status" value="1"/>
</dbReference>
<dbReference type="AlphaFoldDB" id="A0AAU7EKE5"/>
<dbReference type="EC" id="2.7.13.3" evidence="2"/>
<evidence type="ECO:0000256" key="2">
    <source>
        <dbReference type="ARBA" id="ARBA00012438"/>
    </source>
</evidence>
<organism evidence="8 9">
    <name type="scientific">Mariniflexile litorale</name>
    <dbReference type="NCBI Taxonomy" id="3045158"/>
    <lineage>
        <taxon>Bacteria</taxon>
        <taxon>Pseudomonadati</taxon>
        <taxon>Bacteroidota</taxon>
        <taxon>Flavobacteriia</taxon>
        <taxon>Flavobacteriales</taxon>
        <taxon>Flavobacteriaceae</taxon>
        <taxon>Mariniflexile</taxon>
    </lineage>
</organism>
<dbReference type="GO" id="GO:0000160">
    <property type="term" value="P:phosphorelay signal transduction system"/>
    <property type="evidence" value="ECO:0007669"/>
    <property type="project" value="UniProtKB-KW"/>
</dbReference>
<comment type="catalytic activity">
    <reaction evidence="1">
        <text>ATP + protein L-histidine = ADP + protein N-phospho-L-histidine.</text>
        <dbReference type="EC" id="2.7.13.3"/>
    </reaction>
</comment>
<dbReference type="SUPFAM" id="SSF52172">
    <property type="entry name" value="CheY-like"/>
    <property type="match status" value="1"/>
</dbReference>
<evidence type="ECO:0000259" key="6">
    <source>
        <dbReference type="PROSITE" id="PS50109"/>
    </source>
</evidence>
<dbReference type="PROSITE" id="PS50110">
    <property type="entry name" value="RESPONSE_REGULATORY"/>
    <property type="match status" value="1"/>
</dbReference>
<dbReference type="EMBL" id="CP155618">
    <property type="protein sequence ID" value="XBL15991.1"/>
    <property type="molecule type" value="Genomic_DNA"/>
</dbReference>
<dbReference type="InterPro" id="IPR004358">
    <property type="entry name" value="Sig_transdc_His_kin-like_C"/>
</dbReference>
<keyword evidence="4" id="KW-0902">Two-component regulatory system</keyword>
<dbReference type="InterPro" id="IPR036890">
    <property type="entry name" value="HATPase_C_sf"/>
</dbReference>
<reference evidence="8" key="1">
    <citation type="submission" date="2024-04" db="EMBL/GenBank/DDBJ databases">
        <title>Mariniflexile litorale, isolated from the shallow sediments of the Sea of Japan.</title>
        <authorList>
            <person name="Romanenko L."/>
            <person name="Isaeva M."/>
        </authorList>
    </citation>
    <scope>NUCLEOTIDE SEQUENCE [LARGE SCALE GENOMIC DNA]</scope>
    <source>
        <strain evidence="8">KMM 9835</strain>
    </source>
</reference>
<evidence type="ECO:0000256" key="5">
    <source>
        <dbReference type="PROSITE-ProRule" id="PRU00169"/>
    </source>
</evidence>
<feature type="modified residue" description="4-aspartylphosphate" evidence="5">
    <location>
        <position position="196"/>
    </location>
</feature>
<dbReference type="PRINTS" id="PR00344">
    <property type="entry name" value="BCTRLSENSOR"/>
</dbReference>
<dbReference type="RefSeq" id="WP_308993207.1">
    <property type="nucleotide sequence ID" value="NZ_CP155618.1"/>
</dbReference>
<dbReference type="Pfam" id="PF00072">
    <property type="entry name" value="Response_reg"/>
    <property type="match status" value="1"/>
</dbReference>
<evidence type="ECO:0000256" key="3">
    <source>
        <dbReference type="ARBA" id="ARBA00022553"/>
    </source>
</evidence>
<dbReference type="Proteomes" id="UP001224325">
    <property type="component" value="Chromosome"/>
</dbReference>
<dbReference type="GO" id="GO:0004673">
    <property type="term" value="F:protein histidine kinase activity"/>
    <property type="evidence" value="ECO:0007669"/>
    <property type="project" value="UniProtKB-EC"/>
</dbReference>
<dbReference type="InterPro" id="IPR005467">
    <property type="entry name" value="His_kinase_dom"/>
</dbReference>
<dbReference type="InterPro" id="IPR001789">
    <property type="entry name" value="Sig_transdc_resp-reg_receiver"/>
</dbReference>
<dbReference type="PROSITE" id="PS50109">
    <property type="entry name" value="HIS_KIN"/>
    <property type="match status" value="1"/>
</dbReference>
<gene>
    <name evidence="8" type="ORF">QLS71_008220</name>
</gene>
<dbReference type="SUPFAM" id="SSF55874">
    <property type="entry name" value="ATPase domain of HSP90 chaperone/DNA topoisomerase II/histidine kinase"/>
    <property type="match status" value="1"/>
</dbReference>
<dbReference type="Pfam" id="PF02518">
    <property type="entry name" value="HATPase_c"/>
    <property type="match status" value="1"/>
</dbReference>
<dbReference type="PANTHER" id="PTHR45339">
    <property type="entry name" value="HYBRID SIGNAL TRANSDUCTION HISTIDINE KINASE J"/>
    <property type="match status" value="1"/>
</dbReference>
<evidence type="ECO:0000313" key="9">
    <source>
        <dbReference type="Proteomes" id="UP001224325"/>
    </source>
</evidence>
<evidence type="ECO:0000256" key="1">
    <source>
        <dbReference type="ARBA" id="ARBA00000085"/>
    </source>
</evidence>
<dbReference type="Gene3D" id="3.40.50.2300">
    <property type="match status" value="1"/>
</dbReference>
<dbReference type="InterPro" id="IPR011006">
    <property type="entry name" value="CheY-like_superfamily"/>
</dbReference>
<dbReference type="SMART" id="SM00387">
    <property type="entry name" value="HATPase_c"/>
    <property type="match status" value="1"/>
</dbReference>
<evidence type="ECO:0000313" key="8">
    <source>
        <dbReference type="EMBL" id="XBL15991.1"/>
    </source>
</evidence>
<keyword evidence="9" id="KW-1185">Reference proteome</keyword>
<sequence>MDPEIPTTIYADAERFVQIVNNVLSNALKYTETGGILFKLSCLKQPNDLYRFSFQISDTGVGIPPEAKDTIFDSFSQMKLDHKRQFGGIGLGLTIVKHVVHLFGGTITIESEPNKGTDVFIDLTVKSIAKERNVKASKTSNETPIHILVVEDNKMNQMVMRKILSTFPKVSFAVASNGQEAIDALKKDVYDMVLMDLQMPIMDGYEATRIIRSGELGKAINTIPIIAVTADAMQETKKRVCDLGMNDYMTKPISRDLLYKKIYACKFEEKGGDDDQDKSLKIA</sequence>
<feature type="domain" description="Response regulatory" evidence="7">
    <location>
        <begin position="146"/>
        <end position="266"/>
    </location>
</feature>
<feature type="domain" description="Histidine kinase" evidence="6">
    <location>
        <begin position="1"/>
        <end position="127"/>
    </location>
</feature>
<dbReference type="KEGG" id="mlil:QLS71_008220"/>
<dbReference type="Gene3D" id="3.30.565.10">
    <property type="entry name" value="Histidine kinase-like ATPase, C-terminal domain"/>
    <property type="match status" value="1"/>
</dbReference>
<accession>A0AAU7EKE5</accession>
<dbReference type="InterPro" id="IPR003594">
    <property type="entry name" value="HATPase_dom"/>
</dbReference>
<evidence type="ECO:0000256" key="4">
    <source>
        <dbReference type="ARBA" id="ARBA00023012"/>
    </source>
</evidence>
<dbReference type="PANTHER" id="PTHR45339:SF1">
    <property type="entry name" value="HYBRID SIGNAL TRANSDUCTION HISTIDINE KINASE J"/>
    <property type="match status" value="1"/>
</dbReference>
<keyword evidence="3 5" id="KW-0597">Phosphoprotein</keyword>
<name>A0AAU7EKE5_9FLAO</name>
<proteinExistence type="predicted"/>